<reference evidence="3" key="1">
    <citation type="submission" date="2021-01" db="EMBL/GenBank/DDBJ databases">
        <title>Genome public.</title>
        <authorList>
            <person name="Liu C."/>
            <person name="Sun Q."/>
        </authorList>
    </citation>
    <scope>NUCLEOTIDE SEQUENCE [LARGE SCALE GENOMIC DNA]</scope>
    <source>
        <strain evidence="3">YIM B02567</strain>
    </source>
</reference>
<evidence type="ECO:0000313" key="3">
    <source>
        <dbReference type="Proteomes" id="UP000628669"/>
    </source>
</evidence>
<evidence type="ECO:0000256" key="1">
    <source>
        <dbReference type="SAM" id="Phobius"/>
    </source>
</evidence>
<keyword evidence="1" id="KW-1133">Transmembrane helix</keyword>
<dbReference type="RefSeq" id="WP_200246578.1">
    <property type="nucleotide sequence ID" value="NZ_JAENHK010000010.1"/>
</dbReference>
<gene>
    <name evidence="2" type="ORF">JHL15_13675</name>
</gene>
<feature type="transmembrane region" description="Helical" evidence="1">
    <location>
        <begin position="104"/>
        <end position="124"/>
    </location>
</feature>
<evidence type="ECO:0000313" key="2">
    <source>
        <dbReference type="EMBL" id="MBK1896812.1"/>
    </source>
</evidence>
<dbReference type="EMBL" id="JAENHK010000010">
    <property type="protein sequence ID" value="MBK1896812.1"/>
    <property type="molecule type" value="Genomic_DNA"/>
</dbReference>
<keyword evidence="1" id="KW-0812">Transmembrane</keyword>
<protein>
    <submittedName>
        <fullName evidence="2">Uncharacterized protein</fullName>
    </submittedName>
</protein>
<feature type="transmembrane region" description="Helical" evidence="1">
    <location>
        <begin position="70"/>
        <end position="92"/>
    </location>
</feature>
<sequence length="130" mass="14401">MDNNLPKIYSKKAIFGFSVLMSTLFGGVLLYQNLIDIKKKREAYIVLGLSILITIVTIVIVNIPEEPKSSLAYVFGAAGGGLLSYYFVPTYFPDEEHYPKKAIWKPLIIAAIITMSFVGLMVYAGSLENT</sequence>
<accession>A0ABS1FWM4</accession>
<organism evidence="2 3">
    <name type="scientific">Chryseobacterium paridis</name>
    <dbReference type="NCBI Taxonomy" id="2800328"/>
    <lineage>
        <taxon>Bacteria</taxon>
        <taxon>Pseudomonadati</taxon>
        <taxon>Bacteroidota</taxon>
        <taxon>Flavobacteriia</taxon>
        <taxon>Flavobacteriales</taxon>
        <taxon>Weeksellaceae</taxon>
        <taxon>Chryseobacterium group</taxon>
        <taxon>Chryseobacterium</taxon>
    </lineage>
</organism>
<keyword evidence="1" id="KW-0472">Membrane</keyword>
<proteinExistence type="predicted"/>
<feature type="transmembrane region" description="Helical" evidence="1">
    <location>
        <begin position="12"/>
        <end position="31"/>
    </location>
</feature>
<keyword evidence="3" id="KW-1185">Reference proteome</keyword>
<comment type="caution">
    <text evidence="2">The sequence shown here is derived from an EMBL/GenBank/DDBJ whole genome shotgun (WGS) entry which is preliminary data.</text>
</comment>
<dbReference type="Proteomes" id="UP000628669">
    <property type="component" value="Unassembled WGS sequence"/>
</dbReference>
<feature type="transmembrane region" description="Helical" evidence="1">
    <location>
        <begin position="43"/>
        <end position="64"/>
    </location>
</feature>
<name>A0ABS1FWM4_9FLAO</name>